<dbReference type="SFLD" id="SFLDG01129">
    <property type="entry name" value="C1.5:_HAD__Beta-PGM__Phosphata"/>
    <property type="match status" value="1"/>
</dbReference>
<dbReference type="InterPro" id="IPR050155">
    <property type="entry name" value="HAD-like_hydrolase_sf"/>
</dbReference>
<dbReference type="Proteomes" id="UP000187735">
    <property type="component" value="Chromosome"/>
</dbReference>
<evidence type="ECO:0000256" key="2">
    <source>
        <dbReference type="ARBA" id="ARBA00004818"/>
    </source>
</evidence>
<dbReference type="GO" id="GO:0005829">
    <property type="term" value="C:cytosol"/>
    <property type="evidence" value="ECO:0007669"/>
    <property type="project" value="TreeGrafter"/>
</dbReference>
<dbReference type="GO" id="GO:0008967">
    <property type="term" value="F:phosphoglycolate phosphatase activity"/>
    <property type="evidence" value="ECO:0007669"/>
    <property type="project" value="UniProtKB-EC"/>
</dbReference>
<evidence type="ECO:0000256" key="3">
    <source>
        <dbReference type="ARBA" id="ARBA00006171"/>
    </source>
</evidence>
<reference evidence="5 6" key="1">
    <citation type="journal article" date="2016" name="Front. Microbiol.">
        <title>Fuerstia marisgermanicae gen. nov., sp. nov., an Unusual Member of the Phylum Planctomycetes from the German Wadden Sea.</title>
        <authorList>
            <person name="Kohn T."/>
            <person name="Heuer A."/>
            <person name="Jogler M."/>
            <person name="Vollmers J."/>
            <person name="Boedeker C."/>
            <person name="Bunk B."/>
            <person name="Rast P."/>
            <person name="Borchert D."/>
            <person name="Glockner I."/>
            <person name="Freese H.M."/>
            <person name="Klenk H.P."/>
            <person name="Overmann J."/>
            <person name="Kaster A.K."/>
            <person name="Rohde M."/>
            <person name="Wiegand S."/>
            <person name="Jogler C."/>
        </authorList>
    </citation>
    <scope>NUCLEOTIDE SEQUENCE [LARGE SCALE GENOMIC DNA]</scope>
    <source>
        <strain evidence="5 6">NH11</strain>
    </source>
</reference>
<dbReference type="RefSeq" id="WP_077027796.1">
    <property type="nucleotide sequence ID" value="NZ_CP017641.1"/>
</dbReference>
<dbReference type="EC" id="3.1.3.18" evidence="4"/>
<sequence length="236" mass="26169">MTQKIVFFDIDGTLLHTGGAGQRALGLALVEGFQVDFPFEGVLTAGRTDRGITDEIFQRHGVENSDANRRRFRDAYLAHLPDALSDSPGRLLPCVRELLEQLAGEKHVTLSLLTGNYAEGAWIKLRHFQLDDYFRRDGLNFKHGGFGDDHAERDDVARFALTTASTYVKRRLAGVDTMVIGDTPADIQCARAIDATAVAVATGTYTVDELRPHAPDHVFEDFSDTDHTTQRILELL</sequence>
<name>A0A1P8WRY2_9PLAN</name>
<dbReference type="InterPro" id="IPR023214">
    <property type="entry name" value="HAD_sf"/>
</dbReference>
<dbReference type="OrthoDB" id="9781769at2"/>
<comment type="catalytic activity">
    <reaction evidence="1">
        <text>2-phosphoglycolate + H2O = glycolate + phosphate</text>
        <dbReference type="Rhea" id="RHEA:14369"/>
        <dbReference type="ChEBI" id="CHEBI:15377"/>
        <dbReference type="ChEBI" id="CHEBI:29805"/>
        <dbReference type="ChEBI" id="CHEBI:43474"/>
        <dbReference type="ChEBI" id="CHEBI:58033"/>
        <dbReference type="EC" id="3.1.3.18"/>
    </reaction>
</comment>
<dbReference type="Gene3D" id="3.40.50.1000">
    <property type="entry name" value="HAD superfamily/HAD-like"/>
    <property type="match status" value="1"/>
</dbReference>
<evidence type="ECO:0000313" key="5">
    <source>
        <dbReference type="EMBL" id="APZ96822.1"/>
    </source>
</evidence>
<proteinExistence type="inferred from homology"/>
<dbReference type="SUPFAM" id="SSF56784">
    <property type="entry name" value="HAD-like"/>
    <property type="match status" value="1"/>
</dbReference>
<dbReference type="STRING" id="1891926.Fuma_06496"/>
<dbReference type="AlphaFoldDB" id="A0A1P8WRY2"/>
<comment type="similarity">
    <text evidence="3">Belongs to the HAD-like hydrolase superfamily. CbbY/CbbZ/Gph/YieH family.</text>
</comment>
<keyword evidence="6" id="KW-1185">Reference proteome</keyword>
<dbReference type="GO" id="GO:0006281">
    <property type="term" value="P:DNA repair"/>
    <property type="evidence" value="ECO:0007669"/>
    <property type="project" value="TreeGrafter"/>
</dbReference>
<evidence type="ECO:0000256" key="1">
    <source>
        <dbReference type="ARBA" id="ARBA00000830"/>
    </source>
</evidence>
<protein>
    <recommendedName>
        <fullName evidence="4">phosphoglycolate phosphatase</fullName>
        <ecNumber evidence="4">3.1.3.18</ecNumber>
    </recommendedName>
</protein>
<dbReference type="PANTHER" id="PTHR43434">
    <property type="entry name" value="PHOSPHOGLYCOLATE PHOSPHATASE"/>
    <property type="match status" value="1"/>
</dbReference>
<dbReference type="EMBL" id="CP017641">
    <property type="protein sequence ID" value="APZ96822.1"/>
    <property type="molecule type" value="Genomic_DNA"/>
</dbReference>
<evidence type="ECO:0000256" key="4">
    <source>
        <dbReference type="ARBA" id="ARBA00013078"/>
    </source>
</evidence>
<organism evidence="5 6">
    <name type="scientific">Fuerstiella marisgermanici</name>
    <dbReference type="NCBI Taxonomy" id="1891926"/>
    <lineage>
        <taxon>Bacteria</taxon>
        <taxon>Pseudomonadati</taxon>
        <taxon>Planctomycetota</taxon>
        <taxon>Planctomycetia</taxon>
        <taxon>Planctomycetales</taxon>
        <taxon>Planctomycetaceae</taxon>
        <taxon>Fuerstiella</taxon>
    </lineage>
</organism>
<accession>A0A1P8WRY2</accession>
<dbReference type="PANTHER" id="PTHR43434:SF1">
    <property type="entry name" value="PHOSPHOGLYCOLATE PHOSPHATASE"/>
    <property type="match status" value="1"/>
</dbReference>
<dbReference type="Pfam" id="PF12710">
    <property type="entry name" value="HAD"/>
    <property type="match status" value="1"/>
</dbReference>
<dbReference type="InterPro" id="IPR036412">
    <property type="entry name" value="HAD-like_sf"/>
</dbReference>
<comment type="pathway">
    <text evidence="2">Organic acid metabolism; glycolate biosynthesis; glycolate from 2-phosphoglycolate: step 1/1.</text>
</comment>
<evidence type="ECO:0000313" key="6">
    <source>
        <dbReference type="Proteomes" id="UP000187735"/>
    </source>
</evidence>
<dbReference type="InterPro" id="IPR023198">
    <property type="entry name" value="PGP-like_dom2"/>
</dbReference>
<dbReference type="SFLD" id="SFLDS00003">
    <property type="entry name" value="Haloacid_Dehalogenase"/>
    <property type="match status" value="1"/>
</dbReference>
<gene>
    <name evidence="5" type="ORF">Fuma_06496</name>
</gene>
<dbReference type="KEGG" id="fmr:Fuma_06496"/>
<dbReference type="Gene3D" id="1.10.150.240">
    <property type="entry name" value="Putative phosphatase, domain 2"/>
    <property type="match status" value="1"/>
</dbReference>